<evidence type="ECO:0000256" key="4">
    <source>
        <dbReference type="PROSITE-ProRule" id="PRU00335"/>
    </source>
</evidence>
<dbReference type="Pfam" id="PF00440">
    <property type="entry name" value="TetR_N"/>
    <property type="match status" value="1"/>
</dbReference>
<accession>A0ABV7V1D3</accession>
<gene>
    <name evidence="6" type="ORF">ACFOOT_07350</name>
</gene>
<evidence type="ECO:0000256" key="2">
    <source>
        <dbReference type="ARBA" id="ARBA00023125"/>
    </source>
</evidence>
<dbReference type="EMBL" id="JBHRYE010000011">
    <property type="protein sequence ID" value="MFC3671234.1"/>
    <property type="molecule type" value="Genomic_DNA"/>
</dbReference>
<evidence type="ECO:0000259" key="5">
    <source>
        <dbReference type="PROSITE" id="PS50977"/>
    </source>
</evidence>
<proteinExistence type="predicted"/>
<dbReference type="SUPFAM" id="SSF46689">
    <property type="entry name" value="Homeodomain-like"/>
    <property type="match status" value="1"/>
</dbReference>
<keyword evidence="2 4" id="KW-0238">DNA-binding</keyword>
<evidence type="ECO:0000313" key="6">
    <source>
        <dbReference type="EMBL" id="MFC3671234.1"/>
    </source>
</evidence>
<dbReference type="PRINTS" id="PR00455">
    <property type="entry name" value="HTHTETR"/>
</dbReference>
<dbReference type="PANTHER" id="PTHR30055">
    <property type="entry name" value="HTH-TYPE TRANSCRIPTIONAL REGULATOR RUTR"/>
    <property type="match status" value="1"/>
</dbReference>
<feature type="DNA-binding region" description="H-T-H motif" evidence="4">
    <location>
        <begin position="34"/>
        <end position="53"/>
    </location>
</feature>
<dbReference type="Proteomes" id="UP001595683">
    <property type="component" value="Unassembled WGS sequence"/>
</dbReference>
<name>A0ABV7V1D3_9SPHN</name>
<evidence type="ECO:0000313" key="7">
    <source>
        <dbReference type="Proteomes" id="UP001595683"/>
    </source>
</evidence>
<dbReference type="InterPro" id="IPR001647">
    <property type="entry name" value="HTH_TetR"/>
</dbReference>
<evidence type="ECO:0000256" key="3">
    <source>
        <dbReference type="ARBA" id="ARBA00023163"/>
    </source>
</evidence>
<feature type="domain" description="HTH tetR-type" evidence="5">
    <location>
        <begin position="11"/>
        <end position="71"/>
    </location>
</feature>
<dbReference type="PROSITE" id="PS50977">
    <property type="entry name" value="HTH_TETR_2"/>
    <property type="match status" value="1"/>
</dbReference>
<organism evidence="6 7">
    <name type="scientific">Novosphingobium pokkalii</name>
    <dbReference type="NCBI Taxonomy" id="1770194"/>
    <lineage>
        <taxon>Bacteria</taxon>
        <taxon>Pseudomonadati</taxon>
        <taxon>Pseudomonadota</taxon>
        <taxon>Alphaproteobacteria</taxon>
        <taxon>Sphingomonadales</taxon>
        <taxon>Sphingomonadaceae</taxon>
        <taxon>Novosphingobium</taxon>
    </lineage>
</organism>
<protein>
    <submittedName>
        <fullName evidence="6">TetR/AcrR family transcriptional regulator</fullName>
    </submittedName>
</protein>
<comment type="caution">
    <text evidence="6">The sequence shown here is derived from an EMBL/GenBank/DDBJ whole genome shotgun (WGS) entry which is preliminary data.</text>
</comment>
<dbReference type="InterPro" id="IPR050109">
    <property type="entry name" value="HTH-type_TetR-like_transc_reg"/>
</dbReference>
<dbReference type="InterPro" id="IPR009057">
    <property type="entry name" value="Homeodomain-like_sf"/>
</dbReference>
<dbReference type="Gene3D" id="1.10.357.10">
    <property type="entry name" value="Tetracycline Repressor, domain 2"/>
    <property type="match status" value="1"/>
</dbReference>
<dbReference type="PANTHER" id="PTHR30055:SF234">
    <property type="entry name" value="HTH-TYPE TRANSCRIPTIONAL REGULATOR BETI"/>
    <property type="match status" value="1"/>
</dbReference>
<keyword evidence="1" id="KW-0805">Transcription regulation</keyword>
<keyword evidence="7" id="KW-1185">Reference proteome</keyword>
<keyword evidence="3" id="KW-0804">Transcription</keyword>
<reference evidence="7" key="1">
    <citation type="journal article" date="2019" name="Int. J. Syst. Evol. Microbiol.">
        <title>The Global Catalogue of Microorganisms (GCM) 10K type strain sequencing project: providing services to taxonomists for standard genome sequencing and annotation.</title>
        <authorList>
            <consortium name="The Broad Institute Genomics Platform"/>
            <consortium name="The Broad Institute Genome Sequencing Center for Infectious Disease"/>
            <person name="Wu L."/>
            <person name="Ma J."/>
        </authorList>
    </citation>
    <scope>NUCLEOTIDE SEQUENCE [LARGE SCALE GENOMIC DNA]</scope>
    <source>
        <strain evidence="7">KCTC 42224</strain>
    </source>
</reference>
<evidence type="ECO:0000256" key="1">
    <source>
        <dbReference type="ARBA" id="ARBA00023015"/>
    </source>
</evidence>
<sequence length="195" mass="21057">MARLKRSESQARTRERLLQAASDLFRRDGYAITSLERIAEAAGFTKGAVYSNFDSKEAIYLEVLSAEAIGNLGQLLADLDGAADLSAVVDMVAQWAQERSRHGGWSLSVMELARTQPAGAPCLERLEEIVRRGWRGLGGYLRQRFPGGAAEPEVLGALLFEIAYAPALTFLSTPDAADLVRLVLPAQLAPAPSSL</sequence>
<dbReference type="RefSeq" id="WP_191322504.1">
    <property type="nucleotide sequence ID" value="NZ_BMZP01000001.1"/>
</dbReference>